<name>A0A0A0YTN7_9CAUD</name>
<dbReference type="KEGG" id="vg:24721796"/>
<proteinExistence type="predicted"/>
<gene>
    <name evidence="1" type="ORF">CPT_Moon197</name>
</gene>
<dbReference type="GeneID" id="24721796"/>
<sequence length="87" mass="9915">MTRVTTLAIHYGQIADNVTSNEMEAIKTEIEKAFADNAAIGKRDFIWYPGTKGVKNKEAITDWLNDEGCIVNWNYDQKDGNWVEIAY</sequence>
<dbReference type="Proteomes" id="UP000030323">
    <property type="component" value="Segment"/>
</dbReference>
<reference evidence="1 2" key="1">
    <citation type="journal article" date="2015" name="Genome Announc.">
        <title>Complete Genome Sequence of Citrobacter freundii Myophage Moon.</title>
        <authorList>
            <person name="Edwards G.B."/>
            <person name="Luna A.J."/>
            <person name="Hernandez A.C."/>
            <person name="Kuty Everett G.F."/>
        </authorList>
    </citation>
    <scope>NUCLEOTIDE SEQUENCE [LARGE SCALE GENOMIC DNA]</scope>
</reference>
<evidence type="ECO:0000313" key="1">
    <source>
        <dbReference type="EMBL" id="AIX12168.1"/>
    </source>
</evidence>
<keyword evidence="2" id="KW-1185">Reference proteome</keyword>
<evidence type="ECO:0000313" key="2">
    <source>
        <dbReference type="Proteomes" id="UP000030323"/>
    </source>
</evidence>
<dbReference type="RefSeq" id="YP_009146630.1">
    <property type="nucleotide sequence ID" value="NC_027331.1"/>
</dbReference>
<dbReference type="EMBL" id="KM236240">
    <property type="protein sequence ID" value="AIX12168.1"/>
    <property type="molecule type" value="Genomic_DNA"/>
</dbReference>
<organism evidence="1 2">
    <name type="scientific">Citrobacter phage Moon</name>
    <dbReference type="NCBI Taxonomy" id="1540095"/>
    <lineage>
        <taxon>Viruses</taxon>
        <taxon>Duplodnaviria</taxon>
        <taxon>Heunggongvirae</taxon>
        <taxon>Uroviricota</taxon>
        <taxon>Caudoviricetes</taxon>
        <taxon>Pantevenvirales</taxon>
        <taxon>Straboviridae</taxon>
        <taxon>Tevenvirinae</taxon>
        <taxon>Moonvirus</taxon>
        <taxon>Moonvirus moon</taxon>
    </lineage>
</organism>
<evidence type="ECO:0008006" key="3">
    <source>
        <dbReference type="Google" id="ProtNLM"/>
    </source>
</evidence>
<protein>
    <recommendedName>
        <fullName evidence="3">Phage protein</fullName>
    </recommendedName>
</protein>
<accession>A0A0A0YTN7</accession>